<name>A0A160FUP5_9BURK</name>
<dbReference type="RefSeq" id="WP_063499729.1">
    <property type="nucleotide sequence ID" value="NZ_CP014579.1"/>
</dbReference>
<dbReference type="Pfam" id="PF01494">
    <property type="entry name" value="FAD_binding_3"/>
    <property type="match status" value="1"/>
</dbReference>
<dbReference type="SUPFAM" id="SSF54373">
    <property type="entry name" value="FAD-linked reductases, C-terminal domain"/>
    <property type="match status" value="1"/>
</dbReference>
<dbReference type="GO" id="GO:0071949">
    <property type="term" value="F:FAD binding"/>
    <property type="evidence" value="ECO:0007669"/>
    <property type="project" value="InterPro"/>
</dbReference>
<sequence>MKIIIAGGSIAGLSSALTLGCVGHDVHVYERSETPLRGRGGGVVVLRHMLRFLEQHGHFTQEMISVPTRLRRRIGADGQLISEEPEKLPFSSWDSVYRSLSSMLPADQISYGQEITGYTERDNGIEVHFGAGNSILADILVAGDGGGSRIRAKVFPEHVPTYAGYVAWRGIVDESAFAPSSIETLANAFTMFRESGHMFMAFLIPGINGSLEPGRRRFNWLWYRNENDPSIMNKHLTDNLGQLHHSSIGPGRLSSESISELCQLAREFLPDVLQQLVRKTQQPFFQSIYDALSPSFSLGRVVLVGDAACTVRPHTGSGTSKAADDAISLAEALGHEYGNEVQPALQSWASRRREEVEKLLRKGPELAAFFGLGHESTANF</sequence>
<dbReference type="NCBIfam" id="NF005566">
    <property type="entry name" value="PRK07236.1"/>
    <property type="match status" value="1"/>
</dbReference>
<gene>
    <name evidence="3" type="ORF">AYM40_30350</name>
</gene>
<dbReference type="InterPro" id="IPR053212">
    <property type="entry name" value="DHP_3-monooxygenase"/>
</dbReference>
<evidence type="ECO:0000259" key="2">
    <source>
        <dbReference type="Pfam" id="PF22607"/>
    </source>
</evidence>
<accession>A0A160FUP5</accession>
<evidence type="ECO:0000313" key="4">
    <source>
        <dbReference type="Proteomes" id="UP000076852"/>
    </source>
</evidence>
<dbReference type="KEGG" id="buz:AYM40_30350"/>
<dbReference type="Pfam" id="PF22607">
    <property type="entry name" value="FAD_binding-like"/>
    <property type="match status" value="1"/>
</dbReference>
<proteinExistence type="predicted"/>
<organism evidence="3 4">
    <name type="scientific">Paraburkholderia phytofirmans OLGA172</name>
    <dbReference type="NCBI Taxonomy" id="1417228"/>
    <lineage>
        <taxon>Bacteria</taxon>
        <taxon>Pseudomonadati</taxon>
        <taxon>Pseudomonadota</taxon>
        <taxon>Betaproteobacteria</taxon>
        <taxon>Burkholderiales</taxon>
        <taxon>Burkholderiaceae</taxon>
        <taxon>Paraburkholderia</taxon>
    </lineage>
</organism>
<dbReference type="InterPro" id="IPR002938">
    <property type="entry name" value="FAD-bd"/>
</dbReference>
<feature type="domain" description="2,6-dihydroxypyridine 3-monooxygenase substrate binding" evidence="2">
    <location>
        <begin position="162"/>
        <end position="290"/>
    </location>
</feature>
<dbReference type="Gene3D" id="3.50.50.60">
    <property type="entry name" value="FAD/NAD(P)-binding domain"/>
    <property type="match status" value="1"/>
</dbReference>
<dbReference type="STRING" id="1804984.AYM40_30350"/>
<dbReference type="PRINTS" id="PR00420">
    <property type="entry name" value="RNGMNOXGNASE"/>
</dbReference>
<dbReference type="InterPro" id="IPR036188">
    <property type="entry name" value="FAD/NAD-bd_sf"/>
</dbReference>
<evidence type="ECO:0000313" key="3">
    <source>
        <dbReference type="EMBL" id="ANB76508.1"/>
    </source>
</evidence>
<dbReference type="PANTHER" id="PTHR47469">
    <property type="entry name" value="MONOOXYGENASE-LIKE"/>
    <property type="match status" value="1"/>
</dbReference>
<keyword evidence="4" id="KW-1185">Reference proteome</keyword>
<dbReference type="EMBL" id="CP014579">
    <property type="protein sequence ID" value="ANB76508.1"/>
    <property type="molecule type" value="Genomic_DNA"/>
</dbReference>
<dbReference type="AlphaFoldDB" id="A0A160FUP5"/>
<dbReference type="InterPro" id="IPR054707">
    <property type="entry name" value="DhpH_subs-bd"/>
</dbReference>
<dbReference type="PANTHER" id="PTHR47469:SF2">
    <property type="entry name" value="OS06G0597600 PROTEIN"/>
    <property type="match status" value="1"/>
</dbReference>
<protein>
    <submittedName>
        <fullName evidence="3">Uncharacterized protein</fullName>
    </submittedName>
</protein>
<reference evidence="3 4" key="1">
    <citation type="journal article" date="2016" name="Gene">
        <title>PacBio SMRT assembly of a complex multi-replicon genome reveals chlorocatechol degradative operon in a region of genome plasticity.</title>
        <authorList>
            <person name="Ricker N."/>
            <person name="Shen S.Y."/>
            <person name="Goordial J."/>
            <person name="Jin S."/>
            <person name="Fulthorpe R.R."/>
        </authorList>
    </citation>
    <scope>NUCLEOTIDE SEQUENCE [LARGE SCALE GENOMIC DNA]</scope>
    <source>
        <strain evidence="3 4">OLGA172</strain>
    </source>
</reference>
<dbReference type="Proteomes" id="UP000076852">
    <property type="component" value="Chromosome 2"/>
</dbReference>
<dbReference type="PROSITE" id="PS51257">
    <property type="entry name" value="PROKAR_LIPOPROTEIN"/>
    <property type="match status" value="1"/>
</dbReference>
<dbReference type="SUPFAM" id="SSF51905">
    <property type="entry name" value="FAD/NAD(P)-binding domain"/>
    <property type="match status" value="1"/>
</dbReference>
<feature type="domain" description="FAD-binding" evidence="1">
    <location>
        <begin position="295"/>
        <end position="360"/>
    </location>
</feature>
<evidence type="ECO:0000259" key="1">
    <source>
        <dbReference type="Pfam" id="PF01494"/>
    </source>
</evidence>
<dbReference type="OrthoDB" id="8591538at2"/>